<reference evidence="1" key="2">
    <citation type="journal article" date="2015" name="Fish Shellfish Immunol.">
        <title>Early steps in the European eel (Anguilla anguilla)-Vibrio vulnificus interaction in the gills: Role of the RtxA13 toxin.</title>
        <authorList>
            <person name="Callol A."/>
            <person name="Pajuelo D."/>
            <person name="Ebbesson L."/>
            <person name="Teles M."/>
            <person name="MacKenzie S."/>
            <person name="Amaro C."/>
        </authorList>
    </citation>
    <scope>NUCLEOTIDE SEQUENCE</scope>
</reference>
<dbReference type="AlphaFoldDB" id="A0A0E9THW5"/>
<name>A0A0E9THW5_ANGAN</name>
<accession>A0A0E9THW5</accession>
<organism evidence="1">
    <name type="scientific">Anguilla anguilla</name>
    <name type="common">European freshwater eel</name>
    <name type="synonym">Muraena anguilla</name>
    <dbReference type="NCBI Taxonomy" id="7936"/>
    <lineage>
        <taxon>Eukaryota</taxon>
        <taxon>Metazoa</taxon>
        <taxon>Chordata</taxon>
        <taxon>Craniata</taxon>
        <taxon>Vertebrata</taxon>
        <taxon>Euteleostomi</taxon>
        <taxon>Actinopterygii</taxon>
        <taxon>Neopterygii</taxon>
        <taxon>Teleostei</taxon>
        <taxon>Anguilliformes</taxon>
        <taxon>Anguillidae</taxon>
        <taxon>Anguilla</taxon>
    </lineage>
</organism>
<dbReference type="EMBL" id="GBXM01055530">
    <property type="protein sequence ID" value="JAH53047.1"/>
    <property type="molecule type" value="Transcribed_RNA"/>
</dbReference>
<proteinExistence type="predicted"/>
<evidence type="ECO:0000313" key="1">
    <source>
        <dbReference type="EMBL" id="JAH53047.1"/>
    </source>
</evidence>
<sequence length="41" mass="4610">MKDTSSLISKLSVSYGHISFSWFPCAKLYTQSGQLEKTLKV</sequence>
<protein>
    <submittedName>
        <fullName evidence="1">Uncharacterized protein</fullName>
    </submittedName>
</protein>
<reference evidence="1" key="1">
    <citation type="submission" date="2014-11" db="EMBL/GenBank/DDBJ databases">
        <authorList>
            <person name="Amaro Gonzalez C."/>
        </authorList>
    </citation>
    <scope>NUCLEOTIDE SEQUENCE</scope>
</reference>